<dbReference type="PROSITE" id="PS50066">
    <property type="entry name" value="MADS_BOX_2"/>
    <property type="match status" value="1"/>
</dbReference>
<dbReference type="PANTHER" id="PTHR11945">
    <property type="entry name" value="MADS BOX PROTEIN"/>
    <property type="match status" value="1"/>
</dbReference>
<feature type="compositionally biased region" description="Polar residues" evidence="6">
    <location>
        <begin position="147"/>
        <end position="158"/>
    </location>
</feature>
<feature type="region of interest" description="Disordered" evidence="6">
    <location>
        <begin position="377"/>
        <end position="425"/>
    </location>
</feature>
<dbReference type="InterPro" id="IPR033896">
    <property type="entry name" value="MEF2-like_N"/>
</dbReference>
<dbReference type="Proteomes" id="UP001497525">
    <property type="component" value="Unassembled WGS sequence"/>
</dbReference>
<evidence type="ECO:0000256" key="1">
    <source>
        <dbReference type="ARBA" id="ARBA00004123"/>
    </source>
</evidence>
<evidence type="ECO:0000256" key="5">
    <source>
        <dbReference type="ARBA" id="ARBA00023242"/>
    </source>
</evidence>
<keyword evidence="5" id="KW-0539">Nucleus</keyword>
<comment type="subcellular location">
    <subcellularLocation>
        <location evidence="1">Nucleus</location>
    </subcellularLocation>
</comment>
<dbReference type="AlphaFoldDB" id="A0AAV2TY00"/>
<dbReference type="Pfam" id="PF00319">
    <property type="entry name" value="SRF-TF"/>
    <property type="match status" value="1"/>
</dbReference>
<keyword evidence="3" id="KW-0238">DNA-binding</keyword>
<feature type="compositionally biased region" description="Polar residues" evidence="6">
    <location>
        <begin position="553"/>
        <end position="566"/>
    </location>
</feature>
<dbReference type="GO" id="GO:0005634">
    <property type="term" value="C:nucleus"/>
    <property type="evidence" value="ECO:0007669"/>
    <property type="project" value="UniProtKB-SubCell"/>
</dbReference>
<evidence type="ECO:0000313" key="9">
    <source>
        <dbReference type="Proteomes" id="UP001497525"/>
    </source>
</evidence>
<keyword evidence="2" id="KW-0805">Transcription regulation</keyword>
<feature type="compositionally biased region" description="Polar residues" evidence="6">
    <location>
        <begin position="105"/>
        <end position="115"/>
    </location>
</feature>
<dbReference type="InterPro" id="IPR036879">
    <property type="entry name" value="TF_MADSbox_sf"/>
</dbReference>
<evidence type="ECO:0000256" key="6">
    <source>
        <dbReference type="SAM" id="MobiDB-lite"/>
    </source>
</evidence>
<dbReference type="InterPro" id="IPR002100">
    <property type="entry name" value="TF_MADSbox"/>
</dbReference>
<dbReference type="SMART" id="SM00432">
    <property type="entry name" value="MADS"/>
    <property type="match status" value="1"/>
</dbReference>
<evidence type="ECO:0000256" key="3">
    <source>
        <dbReference type="ARBA" id="ARBA00023125"/>
    </source>
</evidence>
<evidence type="ECO:0000256" key="2">
    <source>
        <dbReference type="ARBA" id="ARBA00023015"/>
    </source>
</evidence>
<dbReference type="PRINTS" id="PR00404">
    <property type="entry name" value="MADSDOMAIN"/>
</dbReference>
<dbReference type="PROSITE" id="PS00350">
    <property type="entry name" value="MADS_BOX_1"/>
    <property type="match status" value="1"/>
</dbReference>
<evidence type="ECO:0000256" key="4">
    <source>
        <dbReference type="ARBA" id="ARBA00023163"/>
    </source>
</evidence>
<accession>A0AAV2TY00</accession>
<organism evidence="8 9">
    <name type="scientific">Calicophoron daubneyi</name>
    <name type="common">Rumen fluke</name>
    <name type="synonym">Paramphistomum daubneyi</name>
    <dbReference type="NCBI Taxonomy" id="300641"/>
    <lineage>
        <taxon>Eukaryota</taxon>
        <taxon>Metazoa</taxon>
        <taxon>Spiralia</taxon>
        <taxon>Lophotrochozoa</taxon>
        <taxon>Platyhelminthes</taxon>
        <taxon>Trematoda</taxon>
        <taxon>Digenea</taxon>
        <taxon>Plagiorchiida</taxon>
        <taxon>Pronocephalata</taxon>
        <taxon>Paramphistomoidea</taxon>
        <taxon>Paramphistomidae</taxon>
        <taxon>Calicophoron</taxon>
    </lineage>
</organism>
<dbReference type="Gene3D" id="3.40.1810.10">
    <property type="entry name" value="Transcription factor, MADS-box"/>
    <property type="match status" value="1"/>
</dbReference>
<name>A0AAV2TY00_CALDB</name>
<dbReference type="CDD" id="cd00265">
    <property type="entry name" value="MADS_MEF2_like"/>
    <property type="match status" value="1"/>
</dbReference>
<dbReference type="EMBL" id="CAXLJL010000822">
    <property type="protein sequence ID" value="CAL5141111.1"/>
    <property type="molecule type" value="Genomic_DNA"/>
</dbReference>
<dbReference type="SUPFAM" id="SSF55455">
    <property type="entry name" value="SRF-like"/>
    <property type="match status" value="1"/>
</dbReference>
<evidence type="ECO:0000313" key="8">
    <source>
        <dbReference type="EMBL" id="CAL5141111.1"/>
    </source>
</evidence>
<evidence type="ECO:0000259" key="7">
    <source>
        <dbReference type="PROSITE" id="PS50066"/>
    </source>
</evidence>
<reference evidence="8" key="1">
    <citation type="submission" date="2024-06" db="EMBL/GenBank/DDBJ databases">
        <authorList>
            <person name="Liu X."/>
            <person name="Lenzi L."/>
            <person name="Haldenby T S."/>
            <person name="Uol C."/>
        </authorList>
    </citation>
    <scope>NUCLEOTIDE SEQUENCE</scope>
</reference>
<feature type="compositionally biased region" description="Basic and acidic residues" evidence="6">
    <location>
        <begin position="88"/>
        <end position="104"/>
    </location>
</feature>
<feature type="region of interest" description="Disordered" evidence="6">
    <location>
        <begin position="527"/>
        <end position="581"/>
    </location>
</feature>
<dbReference type="GO" id="GO:0046983">
    <property type="term" value="F:protein dimerization activity"/>
    <property type="evidence" value="ECO:0007669"/>
    <property type="project" value="InterPro"/>
</dbReference>
<comment type="caution">
    <text evidence="8">The sequence shown here is derived from an EMBL/GenBank/DDBJ whole genome shotgun (WGS) entry which is preliminary data.</text>
</comment>
<feature type="region of interest" description="Disordered" evidence="6">
    <location>
        <begin position="88"/>
        <end position="204"/>
    </location>
</feature>
<dbReference type="GO" id="GO:0045944">
    <property type="term" value="P:positive regulation of transcription by RNA polymerase II"/>
    <property type="evidence" value="ECO:0007669"/>
    <property type="project" value="InterPro"/>
</dbReference>
<gene>
    <name evidence="8" type="ORF">CDAUBV1_LOCUS16382</name>
</gene>
<protein>
    <recommendedName>
        <fullName evidence="7">MADS-box domain-containing protein</fullName>
    </recommendedName>
</protein>
<dbReference type="PANTHER" id="PTHR11945:SF534">
    <property type="entry name" value="MYOCYTE-SPECIFIC ENHANCER FACTOR 2"/>
    <property type="match status" value="1"/>
</dbReference>
<proteinExistence type="predicted"/>
<feature type="domain" description="MADS-box" evidence="7">
    <location>
        <begin position="1"/>
        <end position="61"/>
    </location>
</feature>
<keyword evidence="4" id="KW-0804">Transcription</keyword>
<sequence>MGRKKIQIKAIKDEKTRLVTFAKRRHGLFKKAYELSVLCECEIALIVFTRSNRLYQYASINMDQAIDRRRRHPKASEFICNSDMAAELDHRRKSKTQEREKTDGQTEPSEGTVTLQVYDISKAEEEEEWDASGEGTLESAPSPKNRLASTTEPQSWAARTQDEPPAAQATDKTSFTDVPAPASSDNSKVSPPVPADEGPPSDKIPLAYLTQFPVPLTSAVPGTPNSTVAVAVGTAGRENGPTPVTASDASVMLMRCAMLGQLTTSATGESAAHLPILLPILCDQSKTADSVSQLTQNGVNLCNGSNLHSGTSLSFIKVDDQVSIAATTNTTTSTTSDQAEGAQSLLSTDGAQPIIDQHLTELQKRLTETLLHISSTQNSLLDSSAPADELTKNGEKPGSAFKVVTDSNAGGKSPPRARSGRPKKFPVLSRLKVPAVPYTTQTSSNDRITPGTFLPTPDVINELTKLECLQRASEQTVNSDLKQLKPPTAQFSLLCPVDLTQSPPVIPPASKLLDPFLRYTASNSYGHLHSVPLPKTPTTKDPPSLTSKDESCPEQTSILELRSSNGALGDPPIQSKRPKFS</sequence>
<dbReference type="GO" id="GO:0000978">
    <property type="term" value="F:RNA polymerase II cis-regulatory region sequence-specific DNA binding"/>
    <property type="evidence" value="ECO:0007669"/>
    <property type="project" value="TreeGrafter"/>
</dbReference>
<dbReference type="GO" id="GO:0000981">
    <property type="term" value="F:DNA-binding transcription factor activity, RNA polymerase II-specific"/>
    <property type="evidence" value="ECO:0007669"/>
    <property type="project" value="TreeGrafter"/>
</dbReference>
<feature type="compositionally biased region" description="Low complexity" evidence="6">
    <location>
        <begin position="532"/>
        <end position="546"/>
    </location>
</feature>